<comment type="caution">
    <text evidence="7">The sequence shown here is derived from an EMBL/GenBank/DDBJ whole genome shotgun (WGS) entry which is preliminary data.</text>
</comment>
<dbReference type="InterPro" id="IPR007630">
    <property type="entry name" value="RNA_pol_sigma70_r4"/>
</dbReference>
<dbReference type="InterPro" id="IPR007324">
    <property type="entry name" value="Sugar-bd_dom_put"/>
</dbReference>
<proteinExistence type="inferred from homology"/>
<dbReference type="SUPFAM" id="SSF100950">
    <property type="entry name" value="NagB/RpiA/CoA transferase-like"/>
    <property type="match status" value="1"/>
</dbReference>
<protein>
    <submittedName>
        <fullName evidence="7">Sugar-binding transcriptional regulator</fullName>
    </submittedName>
</protein>
<dbReference type="EMBL" id="JBHMAG010000018">
    <property type="protein sequence ID" value="MFB9755391.1"/>
    <property type="molecule type" value="Genomic_DNA"/>
</dbReference>
<evidence type="ECO:0000259" key="5">
    <source>
        <dbReference type="Pfam" id="PF04198"/>
    </source>
</evidence>
<keyword evidence="2" id="KW-0805">Transcription regulation</keyword>
<keyword evidence="4" id="KW-0804">Transcription</keyword>
<reference evidence="7 8" key="1">
    <citation type="submission" date="2024-09" db="EMBL/GenBank/DDBJ databases">
        <authorList>
            <person name="Sun Q."/>
            <person name="Mori K."/>
        </authorList>
    </citation>
    <scope>NUCLEOTIDE SEQUENCE [LARGE SCALE GENOMIC DNA]</scope>
    <source>
        <strain evidence="7 8">JCM 12520</strain>
    </source>
</reference>
<dbReference type="Pfam" id="PF04545">
    <property type="entry name" value="Sigma70_r4"/>
    <property type="match status" value="1"/>
</dbReference>
<evidence type="ECO:0000256" key="3">
    <source>
        <dbReference type="ARBA" id="ARBA00023125"/>
    </source>
</evidence>
<gene>
    <name evidence="7" type="ORF">ACFFNY_27765</name>
</gene>
<dbReference type="PANTHER" id="PTHR34294:SF1">
    <property type="entry name" value="TRANSCRIPTIONAL REGULATOR LSRR"/>
    <property type="match status" value="1"/>
</dbReference>
<dbReference type="PANTHER" id="PTHR34294">
    <property type="entry name" value="TRANSCRIPTIONAL REGULATOR-RELATED"/>
    <property type="match status" value="1"/>
</dbReference>
<feature type="domain" description="RNA polymerase sigma-70 region 4" evidence="6">
    <location>
        <begin position="17"/>
        <end position="47"/>
    </location>
</feature>
<evidence type="ECO:0000256" key="2">
    <source>
        <dbReference type="ARBA" id="ARBA00023015"/>
    </source>
</evidence>
<evidence type="ECO:0000256" key="4">
    <source>
        <dbReference type="ARBA" id="ARBA00023163"/>
    </source>
</evidence>
<keyword evidence="3" id="KW-0238">DNA-binding</keyword>
<dbReference type="RefSeq" id="WP_344908295.1">
    <property type="nucleotide sequence ID" value="NZ_BAAAYO010000006.1"/>
</dbReference>
<dbReference type="Gene3D" id="1.10.10.60">
    <property type="entry name" value="Homeodomain-like"/>
    <property type="match status" value="1"/>
</dbReference>
<dbReference type="InterPro" id="IPR037171">
    <property type="entry name" value="NagB/RpiA_transferase-like"/>
</dbReference>
<evidence type="ECO:0000313" key="7">
    <source>
        <dbReference type="EMBL" id="MFB9755391.1"/>
    </source>
</evidence>
<feature type="domain" description="Sugar-binding" evidence="5">
    <location>
        <begin position="63"/>
        <end position="314"/>
    </location>
</feature>
<name>A0ABV5W5A6_9BACL</name>
<organism evidence="7 8">
    <name type="scientific">Paenibacillus hodogayensis</name>
    <dbReference type="NCBI Taxonomy" id="279208"/>
    <lineage>
        <taxon>Bacteria</taxon>
        <taxon>Bacillati</taxon>
        <taxon>Bacillota</taxon>
        <taxon>Bacilli</taxon>
        <taxon>Bacillales</taxon>
        <taxon>Paenibacillaceae</taxon>
        <taxon>Paenibacillus</taxon>
    </lineage>
</organism>
<dbReference type="Pfam" id="PF04198">
    <property type="entry name" value="Sugar-bind"/>
    <property type="match status" value="1"/>
</dbReference>
<dbReference type="InterPro" id="IPR036390">
    <property type="entry name" value="WH_DNA-bd_sf"/>
</dbReference>
<evidence type="ECO:0000313" key="8">
    <source>
        <dbReference type="Proteomes" id="UP001589619"/>
    </source>
</evidence>
<dbReference type="Gene3D" id="3.40.50.1360">
    <property type="match status" value="1"/>
</dbReference>
<keyword evidence="8" id="KW-1185">Reference proteome</keyword>
<accession>A0ABV5W5A6</accession>
<dbReference type="InterPro" id="IPR051054">
    <property type="entry name" value="SorC_transcr_regulators"/>
</dbReference>
<sequence length="326" mass="34718">MSEIHHERFRLLVKICKLYYEDGLNQQEIAKRLGISRPHVSRMLTTAKNEGIVRVSIHNPFSVEQELEKALIETFGIPDAVVVESAGDDPARLLAQLGRTGAALLESVLQDGDIVGIMAGRTVAGVADELDYFARDGLQFVPLVGGWGSEGGAWHSGANTMAFANKLKAKYWMMHAPAVVQSEEVGRLLREEPDIGGVLKLARSGRVALISIGEVSGEATIVKAGNISAGELKALEERGAVANLCASFIDPDGREIDFPGNSRFIGLTAGELRAIPSVIGIAGGTSKVKAVAAALRGRWLDILVTDAGTAQAVLDNHRNHEAKQGG</sequence>
<evidence type="ECO:0000259" key="6">
    <source>
        <dbReference type="Pfam" id="PF04545"/>
    </source>
</evidence>
<dbReference type="SUPFAM" id="SSF46785">
    <property type="entry name" value="Winged helix' DNA-binding domain"/>
    <property type="match status" value="1"/>
</dbReference>
<comment type="similarity">
    <text evidence="1">Belongs to the SorC transcriptional regulatory family.</text>
</comment>
<evidence type="ECO:0000256" key="1">
    <source>
        <dbReference type="ARBA" id="ARBA00010466"/>
    </source>
</evidence>
<dbReference type="Proteomes" id="UP001589619">
    <property type="component" value="Unassembled WGS sequence"/>
</dbReference>